<keyword evidence="8" id="KW-0408">Iron</keyword>
<evidence type="ECO:0000256" key="10">
    <source>
        <dbReference type="ARBA" id="ARBA00023077"/>
    </source>
</evidence>
<dbReference type="PROSITE" id="PS52016">
    <property type="entry name" value="TONB_DEPENDENT_REC_3"/>
    <property type="match status" value="1"/>
</dbReference>
<dbReference type="RefSeq" id="WP_011765948.1">
    <property type="nucleotide sequence ID" value="NC_008702.1"/>
</dbReference>
<feature type="domain" description="TonB-dependent receptor-like beta-barrel" evidence="19">
    <location>
        <begin position="253"/>
        <end position="648"/>
    </location>
</feature>
<keyword evidence="7 18" id="KW-0732">Signal</keyword>
<dbReference type="PROSITE" id="PS01156">
    <property type="entry name" value="TONB_DEPENDENT_REC_2"/>
    <property type="match status" value="1"/>
</dbReference>
<dbReference type="Proteomes" id="UP000002588">
    <property type="component" value="Chromosome"/>
</dbReference>
<dbReference type="Pfam" id="PF00593">
    <property type="entry name" value="TonB_dep_Rec_b-barrel"/>
    <property type="match status" value="1"/>
</dbReference>
<keyword evidence="3 14" id="KW-0813">Transport</keyword>
<feature type="domain" description="TonB-dependent receptor plug" evidence="20">
    <location>
        <begin position="53"/>
        <end position="161"/>
    </location>
</feature>
<evidence type="ECO:0000256" key="11">
    <source>
        <dbReference type="ARBA" id="ARBA00023136"/>
    </source>
</evidence>
<feature type="region of interest" description="Disordered" evidence="17">
    <location>
        <begin position="252"/>
        <end position="277"/>
    </location>
</feature>
<evidence type="ECO:0000256" key="7">
    <source>
        <dbReference type="ARBA" id="ARBA00022729"/>
    </source>
</evidence>
<keyword evidence="11 14" id="KW-0472">Membrane</keyword>
<dbReference type="CDD" id="cd01347">
    <property type="entry name" value="ligand_gated_channel"/>
    <property type="match status" value="1"/>
</dbReference>
<keyword evidence="4 14" id="KW-1134">Transmembrane beta strand</keyword>
<evidence type="ECO:0000256" key="9">
    <source>
        <dbReference type="ARBA" id="ARBA00023065"/>
    </source>
</evidence>
<dbReference type="PANTHER" id="PTHR32552">
    <property type="entry name" value="FERRICHROME IRON RECEPTOR-RELATED"/>
    <property type="match status" value="1"/>
</dbReference>
<dbReference type="Gene3D" id="2.170.130.10">
    <property type="entry name" value="TonB-dependent receptor, plug domain"/>
    <property type="match status" value="1"/>
</dbReference>
<dbReference type="InterPro" id="IPR000531">
    <property type="entry name" value="Beta-barrel_TonB"/>
</dbReference>
<evidence type="ECO:0000256" key="3">
    <source>
        <dbReference type="ARBA" id="ARBA00022448"/>
    </source>
</evidence>
<keyword evidence="10 16" id="KW-0798">TonB box</keyword>
<evidence type="ECO:0000313" key="21">
    <source>
        <dbReference type="EMBL" id="CAL94834.1"/>
    </source>
</evidence>
<dbReference type="InterPro" id="IPR010917">
    <property type="entry name" value="TonB_rcpt_CS"/>
</dbReference>
<dbReference type="EMBL" id="AM406670">
    <property type="protein sequence ID" value="CAL94834.1"/>
    <property type="molecule type" value="Genomic_DNA"/>
</dbReference>
<evidence type="ECO:0000256" key="2">
    <source>
        <dbReference type="ARBA" id="ARBA00009810"/>
    </source>
</evidence>
<feature type="short sequence motif" description="TonB C-terminal box" evidence="15">
    <location>
        <begin position="661"/>
        <end position="678"/>
    </location>
</feature>
<dbReference type="PANTHER" id="PTHR32552:SF68">
    <property type="entry name" value="FERRICHROME OUTER MEMBRANE TRANSPORTER_PHAGE RECEPTOR"/>
    <property type="match status" value="1"/>
</dbReference>
<dbReference type="eggNOG" id="COG4206">
    <property type="taxonomic scope" value="Bacteria"/>
</dbReference>
<dbReference type="SUPFAM" id="SSF56935">
    <property type="entry name" value="Porins"/>
    <property type="match status" value="1"/>
</dbReference>
<evidence type="ECO:0000256" key="16">
    <source>
        <dbReference type="RuleBase" id="RU003357"/>
    </source>
</evidence>
<comment type="subcellular location">
    <subcellularLocation>
        <location evidence="1 14">Cell outer membrane</location>
        <topology evidence="1 14">Multi-pass membrane protein</topology>
    </subcellularLocation>
</comment>
<evidence type="ECO:0000259" key="19">
    <source>
        <dbReference type="Pfam" id="PF00593"/>
    </source>
</evidence>
<evidence type="ECO:0000256" key="4">
    <source>
        <dbReference type="ARBA" id="ARBA00022452"/>
    </source>
</evidence>
<keyword evidence="9" id="KW-0406">Ion transport</keyword>
<evidence type="ECO:0000256" key="17">
    <source>
        <dbReference type="SAM" id="MobiDB-lite"/>
    </source>
</evidence>
<evidence type="ECO:0000256" key="8">
    <source>
        <dbReference type="ARBA" id="ARBA00023004"/>
    </source>
</evidence>
<evidence type="ECO:0000256" key="12">
    <source>
        <dbReference type="ARBA" id="ARBA00023170"/>
    </source>
</evidence>
<reference evidence="21 22" key="1">
    <citation type="journal article" date="2006" name="Nat. Biotechnol.">
        <title>Complete genome of the mutualistic, N2-fixing grass endophyte Azoarcus sp. strain BH72.</title>
        <authorList>
            <person name="Krause A."/>
            <person name="Ramakumar A."/>
            <person name="Bartels D."/>
            <person name="Battistoni F."/>
            <person name="Bekel T."/>
            <person name="Boch J."/>
            <person name="Boehm M."/>
            <person name="Friedrich F."/>
            <person name="Hurek T."/>
            <person name="Krause L."/>
            <person name="Linke B."/>
            <person name="McHardy A.C."/>
            <person name="Sarkar A."/>
            <person name="Schneiker S."/>
            <person name="Syed A.A."/>
            <person name="Thauer R."/>
            <person name="Vorhoelter F.-J."/>
            <person name="Weidner S."/>
            <person name="Puehler A."/>
            <person name="Reinhold-Hurek B."/>
            <person name="Kaiser O."/>
            <person name="Goesmann A."/>
        </authorList>
    </citation>
    <scope>NUCLEOTIDE SEQUENCE [LARGE SCALE GENOMIC DNA]</scope>
    <source>
        <strain evidence="21 22">BH72</strain>
    </source>
</reference>
<keyword evidence="22" id="KW-1185">Reference proteome</keyword>
<keyword evidence="12 21" id="KW-0675">Receptor</keyword>
<keyword evidence="6 14" id="KW-0812">Transmembrane</keyword>
<dbReference type="HOGENOM" id="CLU_008287_9_0_4"/>
<dbReference type="GO" id="GO:0015344">
    <property type="term" value="F:siderophore uptake transmembrane transporter activity"/>
    <property type="evidence" value="ECO:0007669"/>
    <property type="project" value="TreeGrafter"/>
</dbReference>
<feature type="compositionally biased region" description="Basic and acidic residues" evidence="17">
    <location>
        <begin position="260"/>
        <end position="277"/>
    </location>
</feature>
<dbReference type="InterPro" id="IPR037066">
    <property type="entry name" value="Plug_dom_sf"/>
</dbReference>
<gene>
    <name evidence="21" type="ordered locus">azo2217</name>
</gene>
<keyword evidence="13 14" id="KW-0998">Cell outer membrane</keyword>
<evidence type="ECO:0000256" key="6">
    <source>
        <dbReference type="ARBA" id="ARBA00022692"/>
    </source>
</evidence>
<evidence type="ECO:0000256" key="15">
    <source>
        <dbReference type="PROSITE-ProRule" id="PRU10144"/>
    </source>
</evidence>
<evidence type="ECO:0000256" key="5">
    <source>
        <dbReference type="ARBA" id="ARBA00022496"/>
    </source>
</evidence>
<organism evidence="21 22">
    <name type="scientific">Azoarcus sp. (strain BH72)</name>
    <dbReference type="NCBI Taxonomy" id="418699"/>
    <lineage>
        <taxon>Bacteria</taxon>
        <taxon>Pseudomonadati</taxon>
        <taxon>Pseudomonadota</taxon>
        <taxon>Betaproteobacteria</taxon>
        <taxon>Rhodocyclales</taxon>
        <taxon>Zoogloeaceae</taxon>
        <taxon>Azoarcus</taxon>
    </lineage>
</organism>
<keyword evidence="5" id="KW-0410">Iron transport</keyword>
<dbReference type="STRING" id="62928.azo2217"/>
<dbReference type="GO" id="GO:0009279">
    <property type="term" value="C:cell outer membrane"/>
    <property type="evidence" value="ECO:0007669"/>
    <property type="project" value="UniProtKB-SubCell"/>
</dbReference>
<evidence type="ECO:0000256" key="14">
    <source>
        <dbReference type="PROSITE-ProRule" id="PRU01360"/>
    </source>
</evidence>
<evidence type="ECO:0000256" key="1">
    <source>
        <dbReference type="ARBA" id="ARBA00004571"/>
    </source>
</evidence>
<dbReference type="Gene3D" id="2.40.170.20">
    <property type="entry name" value="TonB-dependent receptor, beta-barrel domain"/>
    <property type="match status" value="1"/>
</dbReference>
<dbReference type="KEGG" id="azo:azo2217"/>
<feature type="signal peptide" evidence="18">
    <location>
        <begin position="1"/>
        <end position="29"/>
    </location>
</feature>
<evidence type="ECO:0000259" key="20">
    <source>
        <dbReference type="Pfam" id="PF07715"/>
    </source>
</evidence>
<dbReference type="InterPro" id="IPR036942">
    <property type="entry name" value="Beta-barrel_TonB_sf"/>
</dbReference>
<feature type="chain" id="PRO_5002636105" evidence="18">
    <location>
        <begin position="30"/>
        <end position="678"/>
    </location>
</feature>
<dbReference type="InterPro" id="IPR012910">
    <property type="entry name" value="Plug_dom"/>
</dbReference>
<evidence type="ECO:0000256" key="18">
    <source>
        <dbReference type="SAM" id="SignalP"/>
    </source>
</evidence>
<dbReference type="InterPro" id="IPR039426">
    <property type="entry name" value="TonB-dep_rcpt-like"/>
</dbReference>
<proteinExistence type="inferred from homology"/>
<sequence length="678" mass="73762">MLRPALSLATRPHPLALLLAAAASLPALAHEDGATELQAVEVKGEALHGTGAAYSATRLEHDDIRDHRVARPQDLFRLVPGMNLTGYGLPGVADQVALRGFGNGGHGGDIGFVIDGIPLNEAMSHADGYADLNVIVPLELERMTVLRGPVSALYGNYNRAGTVTLQTRKGGAYRDLDLNLGSYGTVDLQAALGAGFGGNQQLNLAAQHYRSDGFRDQSAGERSTLAGRWAVQATSDLEVAVSARAHEAKADNPGYLTRAQFKDDPYGKDPRTQNDGAEKGFYTLRTDLNYQLAPELKLLSFAYATRQDFTRWFSRGGAAAPSWRQREETYERDVLGAGFNLNGHHHLGAAGQLSWVGGVETFSETTDYLKYENTRFRRRIGTAEFDRRFKLDNLAVFGEAALDAHRLFKPSIGLRWDRFTGDCDRRGAETSAQPCARMDAVEHLSPKLGVRSQVADGVELRASWTEGFALANDMAKYSLGARHVDPNVFRQTELGANVRLSSQLVLDLAAYHLRSSDEINYDSVANEYINAGSTRRTGVEVSALWAPADRFDLSLNWASAHSKVLENPNSSLEGKRVTAVPRYTATVEANWRPAPGWRGTVTWRRVGSFAVTQDNTQTYGGYSVFDLGAAYTFPGAGAYTLYAAIDNVANREYATAVSTVGYATAAPRTLRVGAQLSF</sequence>
<dbReference type="AlphaFoldDB" id="A1K7M9"/>
<protein>
    <submittedName>
        <fullName evidence="21">TonB-dependent receptor</fullName>
    </submittedName>
</protein>
<evidence type="ECO:0000313" key="22">
    <source>
        <dbReference type="Proteomes" id="UP000002588"/>
    </source>
</evidence>
<name>A1K7M9_AZOSB</name>
<dbReference type="Pfam" id="PF07715">
    <property type="entry name" value="Plug"/>
    <property type="match status" value="1"/>
</dbReference>
<comment type="similarity">
    <text evidence="2 14 16">Belongs to the TonB-dependent receptor family.</text>
</comment>
<evidence type="ECO:0000256" key="13">
    <source>
        <dbReference type="ARBA" id="ARBA00023237"/>
    </source>
</evidence>
<accession>A1K7M9</accession>